<keyword evidence="2" id="KW-1185">Reference proteome</keyword>
<dbReference type="RefSeq" id="WP_135204256.1">
    <property type="nucleotide sequence ID" value="NZ_SPVG01000245.1"/>
</dbReference>
<name>A0A4Y9S3S2_9BURK</name>
<proteinExistence type="predicted"/>
<reference evidence="1 2" key="1">
    <citation type="submission" date="2019-03" db="EMBL/GenBank/DDBJ databases">
        <title>Draft Genome Sequence of Duganella callidus sp. nov., a Novel Duganella Species Isolated from Cultivated Soil.</title>
        <authorList>
            <person name="Raths R."/>
            <person name="Peta V."/>
            <person name="Bucking H."/>
        </authorList>
    </citation>
    <scope>NUCLEOTIDE SEQUENCE [LARGE SCALE GENOMIC DNA]</scope>
    <source>
        <strain evidence="1 2">DN04</strain>
    </source>
</reference>
<accession>A0A4Y9S3S2</accession>
<gene>
    <name evidence="1" type="ORF">E4L98_25080</name>
</gene>
<comment type="caution">
    <text evidence="1">The sequence shown here is derived from an EMBL/GenBank/DDBJ whole genome shotgun (WGS) entry which is preliminary data.</text>
</comment>
<dbReference type="OrthoDB" id="8702423at2"/>
<dbReference type="EMBL" id="SPVG01000245">
    <property type="protein sequence ID" value="TFW15970.1"/>
    <property type="molecule type" value="Genomic_DNA"/>
</dbReference>
<dbReference type="AlphaFoldDB" id="A0A4Y9S3S2"/>
<evidence type="ECO:0000313" key="2">
    <source>
        <dbReference type="Proteomes" id="UP000297729"/>
    </source>
</evidence>
<organism evidence="1 2">
    <name type="scientific">Duganella callida</name>
    <dbReference type="NCBI Taxonomy" id="2561932"/>
    <lineage>
        <taxon>Bacteria</taxon>
        <taxon>Pseudomonadati</taxon>
        <taxon>Pseudomonadota</taxon>
        <taxon>Betaproteobacteria</taxon>
        <taxon>Burkholderiales</taxon>
        <taxon>Oxalobacteraceae</taxon>
        <taxon>Telluria group</taxon>
        <taxon>Duganella</taxon>
    </lineage>
</organism>
<sequence length="164" mass="16991">MNTAQTIIATGFDISALTAAPADPATFNVDLIFNADGDAVSGLICVGKNSHQYQEITKTIRAENLKRGARTGTAIDTKTDEGAALAVDLSNENAKRIALAVTVGWFGFTSAGAPAPFDKNLIKAGFDSRPTWVDAVTAGLEKDANFSKLLPKASSTSPATSSNG</sequence>
<dbReference type="Proteomes" id="UP000297729">
    <property type="component" value="Unassembled WGS sequence"/>
</dbReference>
<protein>
    <submittedName>
        <fullName evidence="1">Uncharacterized protein</fullName>
    </submittedName>
</protein>
<evidence type="ECO:0000313" key="1">
    <source>
        <dbReference type="EMBL" id="TFW15970.1"/>
    </source>
</evidence>